<protein>
    <recommendedName>
        <fullName evidence="3">DUF3768 domain-containing protein</fullName>
    </recommendedName>
</protein>
<dbReference type="AlphaFoldDB" id="A0A0B2BS53"/>
<evidence type="ECO:0000313" key="2">
    <source>
        <dbReference type="Proteomes" id="UP000030988"/>
    </source>
</evidence>
<dbReference type="Pfam" id="PF12599">
    <property type="entry name" value="DUF3768"/>
    <property type="match status" value="1"/>
</dbReference>
<gene>
    <name evidence="1" type="ORF">PK98_14420</name>
</gene>
<evidence type="ECO:0008006" key="3">
    <source>
        <dbReference type="Google" id="ProtNLM"/>
    </source>
</evidence>
<dbReference type="InterPro" id="IPR022243">
    <property type="entry name" value="DUF3768"/>
</dbReference>
<reference evidence="1 2" key="1">
    <citation type="submission" date="2014-11" db="EMBL/GenBank/DDBJ databases">
        <title>Draft genome sequence of Kirrobacter mercurialis.</title>
        <authorList>
            <person name="Coil D.A."/>
            <person name="Eisen J.A."/>
        </authorList>
    </citation>
    <scope>NUCLEOTIDE SEQUENCE [LARGE SCALE GENOMIC DNA]</scope>
    <source>
        <strain evidence="1 2">Coronado</strain>
    </source>
</reference>
<accession>A0A0B2BS53</accession>
<evidence type="ECO:0000313" key="1">
    <source>
        <dbReference type="EMBL" id="KHL24194.1"/>
    </source>
</evidence>
<organism evidence="1 2">
    <name type="scientific">Croceibacterium mercuriale</name>
    <dbReference type="NCBI Taxonomy" id="1572751"/>
    <lineage>
        <taxon>Bacteria</taxon>
        <taxon>Pseudomonadati</taxon>
        <taxon>Pseudomonadota</taxon>
        <taxon>Alphaproteobacteria</taxon>
        <taxon>Sphingomonadales</taxon>
        <taxon>Erythrobacteraceae</taxon>
        <taxon>Croceibacterium</taxon>
    </lineage>
</organism>
<dbReference type="OrthoDB" id="1495368at2"/>
<keyword evidence="2" id="KW-1185">Reference proteome</keyword>
<dbReference type="RefSeq" id="WP_039097775.1">
    <property type="nucleotide sequence ID" value="NZ_JTDN01000003.1"/>
</dbReference>
<comment type="caution">
    <text evidence="1">The sequence shown here is derived from an EMBL/GenBank/DDBJ whole genome shotgun (WGS) entry which is preliminary data.</text>
</comment>
<dbReference type="Proteomes" id="UP000030988">
    <property type="component" value="Unassembled WGS sequence"/>
</dbReference>
<name>A0A0B2BS53_9SPHN</name>
<proteinExistence type="predicted"/>
<sequence>MTRQLPTLPADTVTERIARLNDRARIGFDRQAKIVMTRSLLSTLSPANDPRQNVMAQARIMRALRECTFTPSSPERDMAWFEIDGHKLMLKIDCYDESMDFASPDPANASVTVRVVTVMLVSDY</sequence>
<dbReference type="EMBL" id="JTDN01000003">
    <property type="protein sequence ID" value="KHL24194.1"/>
    <property type="molecule type" value="Genomic_DNA"/>
</dbReference>
<dbReference type="STRING" id="1572751.PK98_14420"/>